<dbReference type="InterPro" id="IPR005467">
    <property type="entry name" value="His_kinase_dom"/>
</dbReference>
<dbReference type="Gene3D" id="3.30.565.10">
    <property type="entry name" value="Histidine kinase-like ATPase, C-terminal domain"/>
    <property type="match status" value="1"/>
</dbReference>
<protein>
    <recommendedName>
        <fullName evidence="3">histidine kinase</fullName>
        <ecNumber evidence="3">2.7.13.3</ecNumber>
    </recommendedName>
</protein>
<evidence type="ECO:0000313" key="17">
    <source>
        <dbReference type="Proteomes" id="UP000435910"/>
    </source>
</evidence>
<dbReference type="SUPFAM" id="SSF55874">
    <property type="entry name" value="ATPase domain of HSP90 chaperone/DNA topoisomerase II/histidine kinase"/>
    <property type="match status" value="1"/>
</dbReference>
<comment type="subcellular location">
    <subcellularLocation>
        <location evidence="2">Cell membrane</location>
        <topology evidence="2">Multi-pass membrane protein</topology>
    </subcellularLocation>
</comment>
<dbReference type="OMA" id="YEWLRIH"/>
<feature type="transmembrane region" description="Helical" evidence="13">
    <location>
        <begin position="12"/>
        <end position="29"/>
    </location>
</feature>
<evidence type="ECO:0000256" key="9">
    <source>
        <dbReference type="ARBA" id="ARBA00022840"/>
    </source>
</evidence>
<keyword evidence="6 13" id="KW-0812">Transmembrane</keyword>
<dbReference type="GO" id="GO:0016036">
    <property type="term" value="P:cellular response to phosphate starvation"/>
    <property type="evidence" value="ECO:0007669"/>
    <property type="project" value="TreeGrafter"/>
</dbReference>
<evidence type="ECO:0000256" key="13">
    <source>
        <dbReference type="SAM" id="Phobius"/>
    </source>
</evidence>
<gene>
    <name evidence="16" type="ORF">CHCC16736_2932</name>
    <name evidence="15" type="ORF">I6G80_04190</name>
</gene>
<keyword evidence="11" id="KW-0902">Two-component regulatory system</keyword>
<dbReference type="Pfam" id="PF02518">
    <property type="entry name" value="HATPase_c"/>
    <property type="match status" value="1"/>
</dbReference>
<evidence type="ECO:0000313" key="16">
    <source>
        <dbReference type="EMBL" id="TWL27611.1"/>
    </source>
</evidence>
<evidence type="ECO:0000259" key="14">
    <source>
        <dbReference type="PROSITE" id="PS50109"/>
    </source>
</evidence>
<keyword evidence="7" id="KW-0547">Nucleotide-binding</keyword>
<dbReference type="GO" id="GO:0004721">
    <property type="term" value="F:phosphoprotein phosphatase activity"/>
    <property type="evidence" value="ECO:0007669"/>
    <property type="project" value="TreeGrafter"/>
</dbReference>
<dbReference type="SMART" id="SM00387">
    <property type="entry name" value="HATPase_c"/>
    <property type="match status" value="1"/>
</dbReference>
<evidence type="ECO:0000256" key="5">
    <source>
        <dbReference type="ARBA" id="ARBA00022679"/>
    </source>
</evidence>
<dbReference type="EMBL" id="CP065647">
    <property type="protein sequence ID" value="QPR73477.1"/>
    <property type="molecule type" value="Genomic_DNA"/>
</dbReference>
<dbReference type="EC" id="2.7.13.3" evidence="3"/>
<dbReference type="GeneID" id="92859218"/>
<feature type="transmembrane region" description="Helical" evidence="13">
    <location>
        <begin position="35"/>
        <end position="55"/>
    </location>
</feature>
<name>A0A1Y0YLW4_BACLI</name>
<dbReference type="RefSeq" id="WP_003177737.1">
    <property type="nucleotide sequence ID" value="NZ_BOQU01000002.1"/>
</dbReference>
<keyword evidence="10 13" id="KW-1133">Transmembrane helix</keyword>
<dbReference type="Proteomes" id="UP000435910">
    <property type="component" value="Unassembled WGS sequence"/>
</dbReference>
<keyword evidence="4" id="KW-1003">Cell membrane</keyword>
<evidence type="ECO:0000256" key="12">
    <source>
        <dbReference type="ARBA" id="ARBA00023136"/>
    </source>
</evidence>
<evidence type="ECO:0000256" key="1">
    <source>
        <dbReference type="ARBA" id="ARBA00000085"/>
    </source>
</evidence>
<dbReference type="Proteomes" id="UP000595038">
    <property type="component" value="Chromosome"/>
</dbReference>
<dbReference type="InterPro" id="IPR004358">
    <property type="entry name" value="Sig_transdc_His_kin-like_C"/>
</dbReference>
<comment type="catalytic activity">
    <reaction evidence="1">
        <text>ATP + protein L-histidine = ADP + protein N-phospho-L-histidine.</text>
        <dbReference type="EC" id="2.7.13.3"/>
    </reaction>
</comment>
<evidence type="ECO:0000256" key="3">
    <source>
        <dbReference type="ARBA" id="ARBA00012438"/>
    </source>
</evidence>
<evidence type="ECO:0000256" key="8">
    <source>
        <dbReference type="ARBA" id="ARBA00022777"/>
    </source>
</evidence>
<dbReference type="GO" id="GO:0005886">
    <property type="term" value="C:plasma membrane"/>
    <property type="evidence" value="ECO:0007669"/>
    <property type="project" value="UniProtKB-SubCell"/>
</dbReference>
<evidence type="ECO:0000256" key="4">
    <source>
        <dbReference type="ARBA" id="ARBA00022475"/>
    </source>
</evidence>
<dbReference type="InterPro" id="IPR036890">
    <property type="entry name" value="HATPase_C_sf"/>
</dbReference>
<dbReference type="GO" id="GO:0000155">
    <property type="term" value="F:phosphorelay sensor kinase activity"/>
    <property type="evidence" value="ECO:0007669"/>
    <property type="project" value="TreeGrafter"/>
</dbReference>
<proteinExistence type="predicted"/>
<evidence type="ECO:0000313" key="18">
    <source>
        <dbReference type="Proteomes" id="UP000595038"/>
    </source>
</evidence>
<keyword evidence="8 16" id="KW-0418">Kinase</keyword>
<accession>A0A1Y0YLW4</accession>
<dbReference type="EMBL" id="NILC01000023">
    <property type="protein sequence ID" value="TWL27611.1"/>
    <property type="molecule type" value="Genomic_DNA"/>
</dbReference>
<keyword evidence="9" id="KW-0067">ATP-binding</keyword>
<dbReference type="PANTHER" id="PTHR45453:SF2">
    <property type="entry name" value="HISTIDINE KINASE"/>
    <property type="match status" value="1"/>
</dbReference>
<reference evidence="15 18" key="2">
    <citation type="submission" date="2020-12" db="EMBL/GenBank/DDBJ databases">
        <title>FDA dAtabase for Regulatory Grade micrObial Sequences (FDA-ARGOS): Supporting development and validation of Infectious Disease Dx tests.</title>
        <authorList>
            <person name="Nelson B."/>
            <person name="Plummer A."/>
            <person name="Tallon L."/>
            <person name="Sadzewicz L."/>
            <person name="Zhao X."/>
            <person name="Boylan J."/>
            <person name="Ott S."/>
            <person name="Bowen H."/>
            <person name="Vavikolanu K."/>
            <person name="Mehta A."/>
            <person name="Aluvathingal J."/>
            <person name="Nadendla S."/>
            <person name="Myers T."/>
            <person name="Yan Y."/>
            <person name="Sichtig H."/>
        </authorList>
    </citation>
    <scope>NUCLEOTIDE SEQUENCE [LARGE SCALE GENOMIC DNA]</scope>
    <source>
        <strain evidence="15 18">FDAARGOS_923</strain>
    </source>
</reference>
<evidence type="ECO:0000256" key="10">
    <source>
        <dbReference type="ARBA" id="ARBA00022989"/>
    </source>
</evidence>
<organism evidence="16 17">
    <name type="scientific">Bacillus licheniformis</name>
    <dbReference type="NCBI Taxonomy" id="1402"/>
    <lineage>
        <taxon>Bacteria</taxon>
        <taxon>Bacillati</taxon>
        <taxon>Bacillota</taxon>
        <taxon>Bacilli</taxon>
        <taxon>Bacillales</taxon>
        <taxon>Bacillaceae</taxon>
        <taxon>Bacillus</taxon>
    </lineage>
</organism>
<evidence type="ECO:0000256" key="6">
    <source>
        <dbReference type="ARBA" id="ARBA00022692"/>
    </source>
</evidence>
<keyword evidence="5" id="KW-0808">Transferase</keyword>
<dbReference type="InterPro" id="IPR050351">
    <property type="entry name" value="BphY/WalK/GraS-like"/>
</dbReference>
<dbReference type="PROSITE" id="PS50109">
    <property type="entry name" value="HIS_KIN"/>
    <property type="match status" value="1"/>
</dbReference>
<evidence type="ECO:0000256" key="11">
    <source>
        <dbReference type="ARBA" id="ARBA00023012"/>
    </source>
</evidence>
<evidence type="ECO:0000313" key="15">
    <source>
        <dbReference type="EMBL" id="QPR73477.1"/>
    </source>
</evidence>
<reference evidence="16 17" key="1">
    <citation type="submission" date="2019-06" db="EMBL/GenBank/DDBJ databases">
        <title>Genome sequence analysis of &gt;100 Bacillus licheniformis strains suggests intrinsic resistance to this species.</title>
        <authorList>
            <person name="Wels M."/>
            <person name="Siezen R.J."/>
            <person name="Johansen E."/>
            <person name="Stuer-Lauridsen B."/>
            <person name="Bjerre K."/>
            <person name="Nielsen B.K.K."/>
        </authorList>
    </citation>
    <scope>NUCLEOTIDE SEQUENCE [LARGE SCALE GENOMIC DNA]</scope>
    <source>
        <strain evidence="16 17">BAC-16736</strain>
    </source>
</reference>
<evidence type="ECO:0000256" key="7">
    <source>
        <dbReference type="ARBA" id="ARBA00022741"/>
    </source>
</evidence>
<sequence>MLKAFLTERRSWIAIFVLQQILFLFIAYVDASIPFTSILYMTYLSSFIFIVFVIVRFRKETKFYKSLEEWDHNLDVTNIREAETPFETMIEKSIAEQTKQLKQEAAQHRLALENEKDELMAWIHEVKTPLTAMHLIMETIEDQSLKARLAYEWLRIHLLLDRQLHQKRMSFIENDLSLEVLELKPMIFKEIKDLQSWCIPKGIGFDIQLEAGEVLSDAKWLSFIIRQLLTNAVKYSEASDVLIKSYEQDGKVHLAVQDFGRGIDPKDMPRVFDKGFTSTTEHHDQAATGMGLYLAKKAAKPLLIHIEVDSKPGTGTTFTLIFPMRNEFSRVLGV</sequence>
<dbReference type="PRINTS" id="PR00344">
    <property type="entry name" value="BCTRLSENSOR"/>
</dbReference>
<dbReference type="InterPro" id="IPR003594">
    <property type="entry name" value="HATPase_dom"/>
</dbReference>
<dbReference type="PANTHER" id="PTHR45453">
    <property type="entry name" value="PHOSPHATE REGULON SENSOR PROTEIN PHOR"/>
    <property type="match status" value="1"/>
</dbReference>
<feature type="domain" description="Histidine kinase" evidence="14">
    <location>
        <begin position="121"/>
        <end position="326"/>
    </location>
</feature>
<keyword evidence="12 13" id="KW-0472">Membrane</keyword>
<dbReference type="AlphaFoldDB" id="A0A1Y0YLW4"/>
<dbReference type="GO" id="GO:0005524">
    <property type="term" value="F:ATP binding"/>
    <property type="evidence" value="ECO:0007669"/>
    <property type="project" value="UniProtKB-KW"/>
</dbReference>
<evidence type="ECO:0000256" key="2">
    <source>
        <dbReference type="ARBA" id="ARBA00004651"/>
    </source>
</evidence>